<keyword evidence="2" id="KW-0812">Transmembrane</keyword>
<dbReference type="Proteomes" id="UP000635565">
    <property type="component" value="Unassembled WGS sequence"/>
</dbReference>
<proteinExistence type="predicted"/>
<feature type="region of interest" description="Disordered" evidence="1">
    <location>
        <begin position="186"/>
        <end position="209"/>
    </location>
</feature>
<dbReference type="Pfam" id="PF13548">
    <property type="entry name" value="DUF4126"/>
    <property type="match status" value="1"/>
</dbReference>
<sequence length="209" mass="22677">MNPGTSYGLAFASGINAYLPLFSLAVAARIWPDQFHVNPHFAFITQPWFMVMMAVLTLADLFADKIPVVDHIWDTIHTVIRPVAGAIVAAAASNQTMDNTWWMPLTLALGAGLAGVTHTTKATTRVASSATTVGFLNTALSIAEDIVMMVSVLVSFIAPYIMLVVVVLFVLAFLIMTPKIVRRLRRRRQPTRGSSSGAMPLRHGSVGRN</sequence>
<evidence type="ECO:0000256" key="1">
    <source>
        <dbReference type="SAM" id="MobiDB-lite"/>
    </source>
</evidence>
<evidence type="ECO:0000256" key="2">
    <source>
        <dbReference type="SAM" id="Phobius"/>
    </source>
</evidence>
<comment type="caution">
    <text evidence="4">The sequence shown here is derived from an EMBL/GenBank/DDBJ whole genome shotgun (WGS) entry which is preliminary data.</text>
</comment>
<evidence type="ECO:0000259" key="3">
    <source>
        <dbReference type="Pfam" id="PF13548"/>
    </source>
</evidence>
<keyword evidence="2" id="KW-0472">Membrane</keyword>
<name>A0ABQ3VEJ9_9CHLR</name>
<feature type="transmembrane region" description="Helical" evidence="2">
    <location>
        <begin position="40"/>
        <end position="59"/>
    </location>
</feature>
<organism evidence="4 5">
    <name type="scientific">Dictyobacter formicarum</name>
    <dbReference type="NCBI Taxonomy" id="2778368"/>
    <lineage>
        <taxon>Bacteria</taxon>
        <taxon>Bacillati</taxon>
        <taxon>Chloroflexota</taxon>
        <taxon>Ktedonobacteria</taxon>
        <taxon>Ktedonobacterales</taxon>
        <taxon>Dictyobacteraceae</taxon>
        <taxon>Dictyobacter</taxon>
    </lineage>
</organism>
<dbReference type="EMBL" id="BNJJ01000005">
    <property type="protein sequence ID" value="GHO84169.1"/>
    <property type="molecule type" value="Genomic_DNA"/>
</dbReference>
<keyword evidence="2" id="KW-1133">Transmembrane helix</keyword>
<gene>
    <name evidence="4" type="ORF">KSZ_21750</name>
</gene>
<dbReference type="RefSeq" id="WP_201361809.1">
    <property type="nucleotide sequence ID" value="NZ_BNJJ01000005.1"/>
</dbReference>
<feature type="transmembrane region" description="Helical" evidence="2">
    <location>
        <begin position="6"/>
        <end position="28"/>
    </location>
</feature>
<accession>A0ABQ3VEJ9</accession>
<evidence type="ECO:0000313" key="5">
    <source>
        <dbReference type="Proteomes" id="UP000635565"/>
    </source>
</evidence>
<feature type="domain" description="DUF4126" evidence="3">
    <location>
        <begin position="6"/>
        <end position="177"/>
    </location>
</feature>
<dbReference type="InterPro" id="IPR025196">
    <property type="entry name" value="DUF4126"/>
</dbReference>
<keyword evidence="5" id="KW-1185">Reference proteome</keyword>
<feature type="transmembrane region" description="Helical" evidence="2">
    <location>
        <begin position="160"/>
        <end position="181"/>
    </location>
</feature>
<evidence type="ECO:0000313" key="4">
    <source>
        <dbReference type="EMBL" id="GHO84169.1"/>
    </source>
</evidence>
<protein>
    <recommendedName>
        <fullName evidence="3">DUF4126 domain-containing protein</fullName>
    </recommendedName>
</protein>
<feature type="transmembrane region" description="Helical" evidence="2">
    <location>
        <begin position="132"/>
        <end position="154"/>
    </location>
</feature>
<reference evidence="4 5" key="1">
    <citation type="journal article" date="2021" name="Int. J. Syst. Evol. Microbiol.">
        <title>Reticulibacter mediterranei gen. nov., sp. nov., within the new family Reticulibacteraceae fam. nov., and Ktedonospora formicarum gen. nov., sp. nov., Ktedonobacter robiniae sp. nov., Dictyobacter formicarum sp. nov. and Dictyobacter arantiisoli sp. nov., belonging to the class Ktedonobacteria.</title>
        <authorList>
            <person name="Yabe S."/>
            <person name="Zheng Y."/>
            <person name="Wang C.M."/>
            <person name="Sakai Y."/>
            <person name="Abe K."/>
            <person name="Yokota A."/>
            <person name="Donadio S."/>
            <person name="Cavaletti L."/>
            <person name="Monciardini P."/>
        </authorList>
    </citation>
    <scope>NUCLEOTIDE SEQUENCE [LARGE SCALE GENOMIC DNA]</scope>
    <source>
        <strain evidence="4 5">SOSP1-9</strain>
    </source>
</reference>